<name>A0A642KXH4_BACFG</name>
<evidence type="ECO:0000259" key="1">
    <source>
        <dbReference type="Pfam" id="PF09603"/>
    </source>
</evidence>
<organism evidence="2 3">
    <name type="scientific">Bacteroides fragilis</name>
    <dbReference type="NCBI Taxonomy" id="817"/>
    <lineage>
        <taxon>Bacteria</taxon>
        <taxon>Pseudomonadati</taxon>
        <taxon>Bacteroidota</taxon>
        <taxon>Bacteroidia</taxon>
        <taxon>Bacteroidales</taxon>
        <taxon>Bacteroidaceae</taxon>
        <taxon>Bacteroides</taxon>
    </lineage>
</organism>
<protein>
    <recommendedName>
        <fullName evidence="1">Fibrobacter succinogenes major paralogous domain-containing protein</fullName>
    </recommendedName>
</protein>
<dbReference type="InterPro" id="IPR025049">
    <property type="entry name" value="Mfa-like_1"/>
</dbReference>
<dbReference type="CDD" id="cd13120">
    <property type="entry name" value="BF2867_like_N"/>
    <property type="match status" value="1"/>
</dbReference>
<accession>A0A642KXH4</accession>
<dbReference type="Gene3D" id="2.60.40.2630">
    <property type="match status" value="1"/>
</dbReference>
<dbReference type="Pfam" id="PF09603">
    <property type="entry name" value="Fib_succ_major"/>
    <property type="match status" value="1"/>
</dbReference>
<evidence type="ECO:0000313" key="3">
    <source>
        <dbReference type="Proteomes" id="UP000436803"/>
    </source>
</evidence>
<sequence length="631" mass="70655">MKNKSIASFMIKIVMMPLLFTISCVNEISEDPVDIPGEIPIRLSTQILCNHTRAINNEFQEKDAIGLYVLTQLSTINQKRYIDNMRFTCSQATGFEPEETIYYPKGDGKCDFISYYPFQETGINQDQSIMQVQIHTDQSSVSKHSLSDFMIATNSDITPSQNMVSMEYKHKLCKLKITIKPAPGEDIDELLNDNPSLSLNGFHSDASYDFLTDRFEPSGQTISVTPHGEWKIENNALTGKEVILIPEEIESDNHYINIDINGKSYSCPFPDNFQLASEKNCSIAIIYKSSEGIQINNFDHSITDWTEGDSGETTAQETSGVIHLSALKFSKSNVYKAINEGTQVAEICKEYLLADNIDAQAIVVYPVLNGATDLNNGTVICLLDEPASIHGGKVSWNKVNNALDYTPGNQSIISDFYITQDNSISISKPENPLPVRLQEEVLTDIRNTETQTYPIVKIGIQYWMGRSLEATHYTDGKVITFKKDFTTTAAGYYTGKYTDAIQSFYFYNSTAVTSGKLSPQGWQIPTESDWESLTKYISNDASKLKSGSWVSDDSGEEFPINNITGFNGIPEGYILKSWKGYYANGKYTVVYWSTDTSGTQINKAFYLLHSTNEIKEGNITDRALSVRCIRK</sequence>
<dbReference type="EMBL" id="VWAW01000001">
    <property type="protein sequence ID" value="KAA5178483.1"/>
    <property type="molecule type" value="Genomic_DNA"/>
</dbReference>
<feature type="domain" description="Fibrobacter succinogenes major paralogous" evidence="1">
    <location>
        <begin position="456"/>
        <end position="630"/>
    </location>
</feature>
<dbReference type="NCBIfam" id="TIGR02145">
    <property type="entry name" value="Fib_succ_major"/>
    <property type="match status" value="1"/>
</dbReference>
<dbReference type="Proteomes" id="UP000436803">
    <property type="component" value="Unassembled WGS sequence"/>
</dbReference>
<dbReference type="PROSITE" id="PS51257">
    <property type="entry name" value="PROKAR_LIPOPROTEIN"/>
    <property type="match status" value="1"/>
</dbReference>
<comment type="caution">
    <text evidence="2">The sequence shown here is derived from an EMBL/GenBank/DDBJ whole genome shotgun (WGS) entry which is preliminary data.</text>
</comment>
<evidence type="ECO:0000313" key="2">
    <source>
        <dbReference type="EMBL" id="KAA5178483.1"/>
    </source>
</evidence>
<dbReference type="InterPro" id="IPR042278">
    <property type="entry name" value="Mfa-like_1_N"/>
</dbReference>
<dbReference type="InterPro" id="IPR011871">
    <property type="entry name" value="Fib_succ_major"/>
</dbReference>
<reference evidence="2 3" key="1">
    <citation type="journal article" date="2019" name="Nat. Med.">
        <title>A library of human gut bacterial isolates paired with longitudinal multiomics data enables mechanistic microbiome research.</title>
        <authorList>
            <person name="Poyet M."/>
            <person name="Groussin M."/>
            <person name="Gibbons S.M."/>
            <person name="Avila-Pacheco J."/>
            <person name="Jiang X."/>
            <person name="Kearney S.M."/>
            <person name="Perrotta A.R."/>
            <person name="Berdy B."/>
            <person name="Zhao S."/>
            <person name="Lieberman T.D."/>
            <person name="Swanson P.K."/>
            <person name="Smith M."/>
            <person name="Roesemann S."/>
            <person name="Alexander J.E."/>
            <person name="Rich S.A."/>
            <person name="Livny J."/>
            <person name="Vlamakis H."/>
            <person name="Clish C."/>
            <person name="Bullock K."/>
            <person name="Deik A."/>
            <person name="Scott J."/>
            <person name="Pierce K.A."/>
            <person name="Xavier R.J."/>
            <person name="Alm E.J."/>
        </authorList>
    </citation>
    <scope>NUCLEOTIDE SEQUENCE [LARGE SCALE GENOMIC DNA]</scope>
    <source>
        <strain evidence="2 3">BIOML-A7</strain>
    </source>
</reference>
<dbReference type="CDD" id="cd13121">
    <property type="entry name" value="BF2867_like_C"/>
    <property type="match status" value="1"/>
</dbReference>
<gene>
    <name evidence="2" type="ORF">F2Z29_00245</name>
</gene>
<dbReference type="Pfam" id="PF13149">
    <property type="entry name" value="Mfa_like_1"/>
    <property type="match status" value="1"/>
</dbReference>
<dbReference type="Gene3D" id="2.60.40.2620">
    <property type="entry name" value="Fimbrillin-like"/>
    <property type="match status" value="1"/>
</dbReference>
<dbReference type="AlphaFoldDB" id="A0A642KXH4"/>
<proteinExistence type="predicted"/>